<name>A0ABP3HMC2_9ACTN</name>
<dbReference type="EMBL" id="BAAABW010000031">
    <property type="protein sequence ID" value="GAA0374385.1"/>
    <property type="molecule type" value="Genomic_DNA"/>
</dbReference>
<evidence type="ECO:0000313" key="1">
    <source>
        <dbReference type="EMBL" id="GAA0374385.1"/>
    </source>
</evidence>
<sequence>MSARADGAYSAAPASTNRAAIRASSGLGSARGKAGMALLLGDGLLMELFGLTGLTLRLPPKRNDQALGSLRPLFPLCTAQP</sequence>
<evidence type="ECO:0000313" key="2">
    <source>
        <dbReference type="Proteomes" id="UP001500063"/>
    </source>
</evidence>
<accession>A0ABP3HMC2</accession>
<organism evidence="1 2">
    <name type="scientific">Streptomyces blastmyceticus</name>
    <dbReference type="NCBI Taxonomy" id="68180"/>
    <lineage>
        <taxon>Bacteria</taxon>
        <taxon>Bacillati</taxon>
        <taxon>Actinomycetota</taxon>
        <taxon>Actinomycetes</taxon>
        <taxon>Kitasatosporales</taxon>
        <taxon>Streptomycetaceae</taxon>
        <taxon>Streptomyces</taxon>
    </lineage>
</organism>
<gene>
    <name evidence="1" type="ORF">GCM10010319_61170</name>
</gene>
<protein>
    <submittedName>
        <fullName evidence="1">Uncharacterized protein</fullName>
    </submittedName>
</protein>
<reference evidence="2" key="1">
    <citation type="journal article" date="2019" name="Int. J. Syst. Evol. Microbiol.">
        <title>The Global Catalogue of Microorganisms (GCM) 10K type strain sequencing project: providing services to taxonomists for standard genome sequencing and annotation.</title>
        <authorList>
            <consortium name="The Broad Institute Genomics Platform"/>
            <consortium name="The Broad Institute Genome Sequencing Center for Infectious Disease"/>
            <person name="Wu L."/>
            <person name="Ma J."/>
        </authorList>
    </citation>
    <scope>NUCLEOTIDE SEQUENCE [LARGE SCALE GENOMIC DNA]</scope>
    <source>
        <strain evidence="2">JCM 4565</strain>
    </source>
</reference>
<dbReference type="Proteomes" id="UP001500063">
    <property type="component" value="Unassembled WGS sequence"/>
</dbReference>
<keyword evidence="2" id="KW-1185">Reference proteome</keyword>
<comment type="caution">
    <text evidence="1">The sequence shown here is derived from an EMBL/GenBank/DDBJ whole genome shotgun (WGS) entry which is preliminary data.</text>
</comment>
<proteinExistence type="predicted"/>